<accession>A0ABX9N9K2</accession>
<protein>
    <recommendedName>
        <fullName evidence="4">MFS transporter</fullName>
    </recommendedName>
</protein>
<evidence type="ECO:0008006" key="4">
    <source>
        <dbReference type="Google" id="ProtNLM"/>
    </source>
</evidence>
<feature type="region of interest" description="Disordered" evidence="1">
    <location>
        <begin position="58"/>
        <end position="77"/>
    </location>
</feature>
<sequence>MGGSALARVPVTIAILWLLSALAAILPIEQAVLTEATGLARIGRALGLYEATTLLAAASPASPPRSSTAPARAISRV</sequence>
<gene>
    <name evidence="2" type="ORF">DZF98_00345</name>
</gene>
<proteinExistence type="predicted"/>
<name>A0ABX9N9K2_9MICO</name>
<organism evidence="2 3">
    <name type="scientific">Clavibacter californiensis</name>
    <dbReference type="NCBI Taxonomy" id="1401995"/>
    <lineage>
        <taxon>Bacteria</taxon>
        <taxon>Bacillati</taxon>
        <taxon>Actinomycetota</taxon>
        <taxon>Actinomycetes</taxon>
        <taxon>Micrococcales</taxon>
        <taxon>Microbacteriaceae</taxon>
        <taxon>Clavibacter</taxon>
    </lineage>
</organism>
<keyword evidence="3" id="KW-1185">Reference proteome</keyword>
<evidence type="ECO:0000256" key="1">
    <source>
        <dbReference type="SAM" id="MobiDB-lite"/>
    </source>
</evidence>
<dbReference type="EMBL" id="QWEE01000001">
    <property type="protein sequence ID" value="RII94903.1"/>
    <property type="molecule type" value="Genomic_DNA"/>
</dbReference>
<dbReference type="Proteomes" id="UP000265355">
    <property type="component" value="Unassembled WGS sequence"/>
</dbReference>
<comment type="caution">
    <text evidence="2">The sequence shown here is derived from an EMBL/GenBank/DDBJ whole genome shotgun (WGS) entry which is preliminary data.</text>
</comment>
<evidence type="ECO:0000313" key="3">
    <source>
        <dbReference type="Proteomes" id="UP000265355"/>
    </source>
</evidence>
<reference evidence="2 3" key="1">
    <citation type="submission" date="2018-08" db="EMBL/GenBank/DDBJ databases">
        <title>Genome Sequence of Clavibacter michiganensis Subspecies type strains, and the Atypical Peach-Colored Strains Isolated from Tomato.</title>
        <authorList>
            <person name="Osdaghi E."/>
            <person name="Portier P."/>
            <person name="Briand M."/>
            <person name="Jacques M.-A."/>
        </authorList>
    </citation>
    <scope>NUCLEOTIDE SEQUENCE [LARGE SCALE GENOMIC DNA]</scope>
    <source>
        <strain evidence="2 3">CFBP 8216</strain>
    </source>
</reference>
<evidence type="ECO:0000313" key="2">
    <source>
        <dbReference type="EMBL" id="RII94903.1"/>
    </source>
</evidence>